<feature type="transmembrane region" description="Helical" evidence="2">
    <location>
        <begin position="327"/>
        <end position="345"/>
    </location>
</feature>
<dbReference type="EMBL" id="CAXIEN010000391">
    <property type="protein sequence ID" value="CAL1296214.1"/>
    <property type="molecule type" value="Genomic_DNA"/>
</dbReference>
<comment type="similarity">
    <text evidence="1">Belongs to the major facilitator superfamily.</text>
</comment>
<proteinExistence type="inferred from homology"/>
<dbReference type="SUPFAM" id="SSF103473">
    <property type="entry name" value="MFS general substrate transporter"/>
    <property type="match status" value="1"/>
</dbReference>
<dbReference type="FunFam" id="1.20.1250.20:FF:000431">
    <property type="entry name" value="Predicted protein"/>
    <property type="match status" value="1"/>
</dbReference>
<feature type="transmembrane region" description="Helical" evidence="2">
    <location>
        <begin position="357"/>
        <end position="374"/>
    </location>
</feature>
<dbReference type="InterPro" id="IPR039672">
    <property type="entry name" value="MFS_2"/>
</dbReference>
<evidence type="ECO:0000256" key="2">
    <source>
        <dbReference type="SAM" id="Phobius"/>
    </source>
</evidence>
<dbReference type="Gene3D" id="1.20.1250.20">
    <property type="entry name" value="MFS general substrate transporter like domains"/>
    <property type="match status" value="2"/>
</dbReference>
<evidence type="ECO:0000313" key="3">
    <source>
        <dbReference type="EMBL" id="CAL1296214.1"/>
    </source>
</evidence>
<feature type="transmembrane region" description="Helical" evidence="2">
    <location>
        <begin position="386"/>
        <end position="407"/>
    </location>
</feature>
<keyword evidence="2" id="KW-0472">Membrane</keyword>
<dbReference type="CDD" id="cd17491">
    <property type="entry name" value="MFS_MFSD12"/>
    <property type="match status" value="1"/>
</dbReference>
<keyword evidence="2" id="KW-0812">Transmembrane</keyword>
<accession>A0AAV2BJX1</accession>
<feature type="transmembrane region" description="Helical" evidence="2">
    <location>
        <begin position="151"/>
        <end position="171"/>
    </location>
</feature>
<dbReference type="GO" id="GO:0008643">
    <property type="term" value="P:carbohydrate transport"/>
    <property type="evidence" value="ECO:0007669"/>
    <property type="project" value="InterPro"/>
</dbReference>
<evidence type="ECO:0000256" key="1">
    <source>
        <dbReference type="ARBA" id="ARBA00008335"/>
    </source>
</evidence>
<feature type="transmembrane region" description="Helical" evidence="2">
    <location>
        <begin position="232"/>
        <end position="251"/>
    </location>
</feature>
<reference evidence="3 4" key="1">
    <citation type="submission" date="2024-04" db="EMBL/GenBank/DDBJ databases">
        <authorList>
            <person name="Rising A."/>
            <person name="Reimegard J."/>
            <person name="Sonavane S."/>
            <person name="Akerstrom W."/>
            <person name="Nylinder S."/>
            <person name="Hedman E."/>
            <person name="Kallberg Y."/>
        </authorList>
    </citation>
    <scope>NUCLEOTIDE SEQUENCE [LARGE SCALE GENOMIC DNA]</scope>
</reference>
<name>A0AAV2BJX1_9ARAC</name>
<dbReference type="GO" id="GO:0015293">
    <property type="term" value="F:symporter activity"/>
    <property type="evidence" value="ECO:0007669"/>
    <property type="project" value="InterPro"/>
</dbReference>
<gene>
    <name evidence="3" type="ORF">LARSCL_LOCUS19687</name>
</gene>
<organism evidence="3 4">
    <name type="scientific">Larinioides sclopetarius</name>
    <dbReference type="NCBI Taxonomy" id="280406"/>
    <lineage>
        <taxon>Eukaryota</taxon>
        <taxon>Metazoa</taxon>
        <taxon>Ecdysozoa</taxon>
        <taxon>Arthropoda</taxon>
        <taxon>Chelicerata</taxon>
        <taxon>Arachnida</taxon>
        <taxon>Araneae</taxon>
        <taxon>Araneomorphae</taxon>
        <taxon>Entelegynae</taxon>
        <taxon>Araneoidea</taxon>
        <taxon>Araneidae</taxon>
        <taxon>Larinioides</taxon>
    </lineage>
</organism>
<comment type="caution">
    <text evidence="3">The sequence shown here is derived from an EMBL/GenBank/DDBJ whole genome shotgun (WGS) entry which is preliminary data.</text>
</comment>
<feature type="transmembrane region" description="Helical" evidence="2">
    <location>
        <begin position="119"/>
        <end position="136"/>
    </location>
</feature>
<feature type="transmembrane region" description="Helical" evidence="2">
    <location>
        <begin position="456"/>
        <end position="480"/>
    </location>
</feature>
<feature type="transmembrane region" description="Helical" evidence="2">
    <location>
        <begin position="419"/>
        <end position="444"/>
    </location>
</feature>
<dbReference type="PANTHER" id="PTHR11328:SF28">
    <property type="entry name" value="MAJOR FACILITATOR SUPERFAMILY DOMAIN-CONTAINING PROTEIN 12"/>
    <property type="match status" value="1"/>
</dbReference>
<evidence type="ECO:0008006" key="5">
    <source>
        <dbReference type="Google" id="ProtNLM"/>
    </source>
</evidence>
<dbReference type="Proteomes" id="UP001497382">
    <property type="component" value="Unassembled WGS sequence"/>
</dbReference>
<dbReference type="GO" id="GO:0005886">
    <property type="term" value="C:plasma membrane"/>
    <property type="evidence" value="ECO:0007669"/>
    <property type="project" value="TreeGrafter"/>
</dbReference>
<dbReference type="PANTHER" id="PTHR11328">
    <property type="entry name" value="MAJOR FACILITATOR SUPERFAMILY DOMAIN-CONTAINING PROTEIN"/>
    <property type="match status" value="1"/>
</dbReference>
<dbReference type="InterPro" id="IPR036259">
    <property type="entry name" value="MFS_trans_sf"/>
</dbReference>
<dbReference type="Pfam" id="PF13347">
    <property type="entry name" value="MFS_2"/>
    <property type="match status" value="1"/>
</dbReference>
<keyword evidence="4" id="KW-1185">Reference proteome</keyword>
<protein>
    <recommendedName>
        <fullName evidence="5">Major facilitator superfamily domain-containing protein 12-like</fullName>
    </recommendedName>
</protein>
<evidence type="ECO:0000313" key="4">
    <source>
        <dbReference type="Proteomes" id="UP001497382"/>
    </source>
</evidence>
<feature type="transmembrane region" description="Helical" evidence="2">
    <location>
        <begin position="192"/>
        <end position="212"/>
    </location>
</feature>
<feature type="transmembrane region" description="Helical" evidence="2">
    <location>
        <begin position="291"/>
        <end position="307"/>
    </location>
</feature>
<dbReference type="AlphaFoldDB" id="A0AAV2BJX1"/>
<keyword evidence="2" id="KW-1133">Transmembrane helix</keyword>
<sequence>MLFLYLGNSSLKNRYFYRKKMDDASVTFSSSRMESPKHVIPFGRRIAYSFGHILNDLCASMWFSYLLMFQHNILQLSNQVAGNLMLLGQIADAISTPFVGYESDRPNNMWLCKYGRRKAWHLVGTICVALSFPFLFSECFGCANSSQYARFIYYGAFIVIFQFGWAAVQVSHLSLIPDLTPLSCERVELNSLRYAMTVLSNIATYVSLLVIFGVSDPGDKHTGPSDLPIFKYVSLSVVGVGSLFSLLFHVFTKEREHPHFSVQQQCVINEASDMIEKPHLTWKDWFAQPQFYMVALLYMSTRLYVNLSQVYMPMYIEDTLELHKTKIATIPLVIFVSGFLSSFLVKFMRKLFGIKCTYFLGCMLAIISCIWIYLGEGESYGNYQLYGVAVLIGVAGSTLLIISLAFTSDLIANSTSSGAFVFGSMSFVDKLANGIAVVIIQQIHPCVTCCTECRFFYKYVLVFSCGGSVLLGLIALGCLLTQAVGTRRNEEQLHRNSIIRHNRRLGFTSKKEDKGLLNEESESDSLLT</sequence>